<protein>
    <submittedName>
        <fullName evidence="3">Uncharacterized protein</fullName>
    </submittedName>
</protein>
<feature type="domain" description="YDG" evidence="1">
    <location>
        <begin position="613"/>
        <end position="694"/>
    </location>
</feature>
<gene>
    <name evidence="3" type="ORF">HYN59_05770</name>
</gene>
<reference evidence="3 4" key="1">
    <citation type="submission" date="2018-04" db="EMBL/GenBank/DDBJ databases">
        <title>Genome sequencing of Flavobacterium sp. HYN0059.</title>
        <authorList>
            <person name="Yi H."/>
            <person name="Baek C."/>
        </authorList>
    </citation>
    <scope>NUCLEOTIDE SEQUENCE [LARGE SCALE GENOMIC DNA]</scope>
    <source>
        <strain evidence="3 4">HYN0059</strain>
    </source>
</reference>
<proteinExistence type="predicted"/>
<sequence>MVSWGQVLISAHNTDFTTSLNGWNGTLPSGFTWSGGNYVGTASATNGGVYAISNAGFGYRASSSVTNCTLTGTFKNTTGTAITSLEIEYKAFTISDDSRVNAWTVTSSLGSVSGLTWNQTETNTPSSPALKTVTLTGLNIANNGTFTVTWTGDRGTGSGSSPLIGVKDIRVKSLPSFSTSSDIIRNTSFTEPANINYISYQGTDITAANSIEVGKFDIRDGGGSADSDTNGTILSGITFTVTNNAPIKRLALYDGATEVGEIALSSATAAFTGISLTAPDGGTKTFSLRAIFNATVTDNTAFSFAVTGVTTGAGSSAFTAATTGGTVKTLNTGDNNKIEVTADRLAFGTQPATTTVNAAMANVTVKAVDANNSTDLDYSGSVALTSSGTLTGAPVTVAVAAGTGIATFTGLTHTVGGTGLILTAQRAATNDWSVTSNTFTINKLSQTISGFTSNITKIYGDADFTLGATASSGLDVVYTSSDESVATITGNTVTILKNGTITITATQPGNGVYSTAASVPRTLTVSKKQLTVTGAVAQSKIYDGSVDAVITGAALSGGVVGSDDVTLDALYVAEFNNKNIGTAKPVESAFQLAGAQAGRYTLTDPTGLAADITAKELTIAGISIADKDFDSDTDATITGIPVLVGVVGSEDVTLNSSAAIAVFDNIGPNATIPVTVSGYALNGVDKANYTLTQPQGLTANINETGLANQTITFNEPDAVTYGDAPFTLNATASSGLTVTYTSSDENVATVSGNTVTITGSGSVTITAYQEGNGTYNPASAVAQGLMVNKKTITVTNPSITDKVYDKTTSALATGTLSGLVSSDEGLVGLTGAGIFASDDVANGIVVTTYYSISGTRAYNYILTQPGDQTGNILPAELTLSSATAANKVYDGTNPAVISGTLTGIFAGDTVTYNGTGTFATVDVATGIEVTSTTTLTGADAGNYYLTQPTGLTADITAKTITVTAIAENKEYDRTTDAVITVTAVNGLAVGDVVTAIGAGTFNNFNVGTDKPVTIALTLTGDDAANYTLTQPTGLTADITAKNLTVTSADVIDRAYNGTTNATITNAVLDGIVAGDEAAVTIVAGTFAQAAPGTDIAVSNLVLSGTAAGNYSLTQPTGLSGDITGTVITLSGAAAQNKIYDGTTDAVITGTLTGVAPGDIVTFTGTGTFASKDVGNGIEVTPSITLGGEDAMFYILTQPTGLTANITKKTLTVTATAENKVYDRTTDAVITVASINGIVDGDDIEVTGGGNFNNFNAGIAKPVTGALVLGGGSAANYTLAQPAGLTADVAKANLTVVSADVVDRAYNGTTIATIANAVLDGIVAEDEAAVTIVAGTFAQATPGTDIAVSNLVLSGTAAGNYTVTQPEGLSGDITASTLTLSGAAAQNKVYDGTTAATITGTLSGIAPGDIVTFTGTGTFASSAVANGVEVTPTITLGGEDAMYYTLIQPTGLTANITKKTLTISGLTADNKVYNKTTTATLSGNAVLVGVLNNDDVSLDGIPVANFNNFNVGIAKPVTVTGYTLANDNSNYMLAQPTGLTANITAKPLTLNGGTVTTKTYNATTAATVTGTLVGVEPGDVVTANTGTFASANAGTQNVTVLLAGANAGNYTLTQPSPLLTGTINKATLTVTADNKSKTVNAANPALTISYSGFAGSDNAADDADFTPPTLTTTAVTGSAVGAYPITFATTGDAMNYNMTYVAGNLLVNAAELTVFTGTLWSNAITDNAPNNYNPYTIGDVVATSTTGSPAVPVGTNIISVSGIGRGPGAVATAGSGRYNANSWNTTTLDATAYFTFTITPVPGFKVNLSQLSYTGQVSSAINGFALRSSLDNFATDIAGAGVSGNISLAVAAYQNLTGPIEFRLYAWGGTNMGNTFSVNDFSFTGSVAKVPAAAILPVISNITSNTTTVTATYGTAASFDTNVNADATPTVTFSAVFPTGVNGKASIDPATGIITFNDDIDASATPYSISVNSKSYFNTVTTPATNGDTKILKLKVNKKEQDITFDTTPSPLPDNMQPGYVFTLESNVAEGLPVAAWASSNTGVATVVNNGDGTATVTIVGAGSANIIASNAGNGNYNAFNGTAVSVNITTLTTTPDTIGLVGYNGQPTVAVGLDNITAGNLSPASGDLTVTVTDGTDYFEVSNTSGSGFDAAFAYAYTSASFNTNNPAIYVRLKDGLAIGSYTGTITISGGGTATTVALNGAIQDAPVLTTSGAAYGPYCAGTDNNISLYFTTEGNLPAGSFYVQVSDAMGNFPPGFTNIISAASAASPITATLGDDLAAGNYRVRVVHYSDGSLLTASMANNGSDIVINAKPTLTSVQVAVNCAGAASEVSLTGLLPDTALTIDYIIGADAHTATVTSDAGGNASFEVTLGGVNDGQLLTVTSVTRTDVTPSCPAAFTVSTTIVIGANTWTGAAGTSDWNDANNWSCGNVPTQYIRAVIAAGANQPEITGNDTVAVASLTIEDGANMIVRSGSNITVTNAVVVAEGGTFTLENNANLIQINDVDNTGDITVIKNSAPMFRLDYALWSSPVTGGSLVEFSPLTLPNRFYHYNPLSDAYATVPGTTLFEEGTGYLIRVANTHPAYAAGQLGTPWTGTFEGTPNNGDVNVAVTPANGTLGGYNAVGNPYPSPINIAAFYAANANNLGDDTSLYFWRKKNDEATSCYASLTLSGYTANSGNMFGDSSNGVFNNPDESDTWVINPGQGFIVQADGNTIAFNNQMRVAVNNNQQFRNAQDETNTGSRLWLNITGASGEFHQALVAYTNNTTLGLDYGWDGKALTDGTVAIYSLAGESKLGIQARPAFDAADVVPMGYKATTAGSYTITLDHMDGVFAQNQNVYLKDNLFGTTHNLKVSAYEFATEAGTFENRFDVVYAEELGTDIPAVDANSIIVYKQGSSINISSGTTDMTGVTIYDLRGRMLYSQDGINASETVISGLQAQEQMLIVEVTTLKGKVSKKIIF</sequence>
<accession>A0A2S1QW62</accession>
<evidence type="ECO:0000313" key="4">
    <source>
        <dbReference type="Proteomes" id="UP000244929"/>
    </source>
</evidence>
<feature type="domain" description="YDG" evidence="1">
    <location>
        <begin position="1039"/>
        <end position="1116"/>
    </location>
</feature>
<dbReference type="Pfam" id="PF18657">
    <property type="entry name" value="YDG"/>
    <property type="match status" value="12"/>
</dbReference>
<evidence type="ECO:0000259" key="1">
    <source>
        <dbReference type="Pfam" id="PF18657"/>
    </source>
</evidence>
<feature type="domain" description="YDG" evidence="1">
    <location>
        <begin position="874"/>
        <end position="949"/>
    </location>
</feature>
<feature type="domain" description="YDG" evidence="1">
    <location>
        <begin position="789"/>
        <end position="864"/>
    </location>
</feature>
<dbReference type="NCBIfam" id="NF033708">
    <property type="entry name" value="T9SS_Cterm_ChiA"/>
    <property type="match status" value="1"/>
</dbReference>
<feature type="domain" description="YDG" evidence="1">
    <location>
        <begin position="1375"/>
        <end position="1447"/>
    </location>
</feature>
<dbReference type="InterPro" id="IPR008964">
    <property type="entry name" value="Invasin/intimin_cell_adhesion"/>
</dbReference>
<dbReference type="EMBL" id="CP029186">
    <property type="protein sequence ID" value="AWH84657.1"/>
    <property type="molecule type" value="Genomic_DNA"/>
</dbReference>
<dbReference type="Gene3D" id="2.60.40.1080">
    <property type="match status" value="2"/>
</dbReference>
<feature type="domain" description="YDG" evidence="1">
    <location>
        <begin position="1206"/>
        <end position="1281"/>
    </location>
</feature>
<feature type="domain" description="YDG" evidence="1">
    <location>
        <begin position="1290"/>
        <end position="1364"/>
    </location>
</feature>
<feature type="domain" description="MBG" evidence="2">
    <location>
        <begin position="1627"/>
        <end position="1704"/>
    </location>
</feature>
<dbReference type="KEGG" id="falb:HYN59_05770"/>
<dbReference type="InterPro" id="IPR041248">
    <property type="entry name" value="YDG"/>
</dbReference>
<dbReference type="InterPro" id="IPR041286">
    <property type="entry name" value="MBG_2"/>
</dbReference>
<feature type="domain" description="YDG" evidence="1">
    <location>
        <begin position="1456"/>
        <end position="1536"/>
    </location>
</feature>
<name>A0A2S1QW62_9FLAO</name>
<dbReference type="SUPFAM" id="SSF49373">
    <property type="entry name" value="Invasin/intimin cell-adhesion fragments"/>
    <property type="match status" value="2"/>
</dbReference>
<keyword evidence="4" id="KW-1185">Reference proteome</keyword>
<dbReference type="Proteomes" id="UP000244929">
    <property type="component" value="Chromosome"/>
</dbReference>
<evidence type="ECO:0000259" key="2">
    <source>
        <dbReference type="Pfam" id="PF18676"/>
    </source>
</evidence>
<feature type="domain" description="YDG" evidence="1">
    <location>
        <begin position="1127"/>
        <end position="1199"/>
    </location>
</feature>
<evidence type="ECO:0000313" key="3">
    <source>
        <dbReference type="EMBL" id="AWH84657.1"/>
    </source>
</evidence>
<organism evidence="3 4">
    <name type="scientific">Flavobacterium album</name>
    <dbReference type="NCBI Taxonomy" id="2175091"/>
    <lineage>
        <taxon>Bacteria</taxon>
        <taxon>Pseudomonadati</taxon>
        <taxon>Bacteroidota</taxon>
        <taxon>Flavobacteriia</taxon>
        <taxon>Flavobacteriales</taxon>
        <taxon>Flavobacteriaceae</taxon>
        <taxon>Flavobacterium</taxon>
    </lineage>
</organism>
<dbReference type="Pfam" id="PF18676">
    <property type="entry name" value="MBG_2"/>
    <property type="match status" value="1"/>
</dbReference>
<feature type="domain" description="YDG" evidence="1">
    <location>
        <begin position="527"/>
        <end position="606"/>
    </location>
</feature>
<feature type="domain" description="YDG" evidence="1">
    <location>
        <begin position="1543"/>
        <end position="1614"/>
    </location>
</feature>
<feature type="domain" description="YDG" evidence="1">
    <location>
        <begin position="956"/>
        <end position="1032"/>
    </location>
</feature>
<dbReference type="Gene3D" id="3.30.160.710">
    <property type="match status" value="1"/>
</dbReference>